<dbReference type="Pfam" id="PF01661">
    <property type="entry name" value="Macro"/>
    <property type="match status" value="1"/>
</dbReference>
<keyword evidence="3" id="KW-1185">Reference proteome</keyword>
<feature type="domain" description="Macro" evidence="1">
    <location>
        <begin position="11"/>
        <end position="170"/>
    </location>
</feature>
<dbReference type="Gene3D" id="3.40.220.10">
    <property type="entry name" value="Leucine Aminopeptidase, subunit E, domain 1"/>
    <property type="match status" value="1"/>
</dbReference>
<dbReference type="Proteomes" id="UP000472270">
    <property type="component" value="Unassembled WGS sequence"/>
</dbReference>
<evidence type="ECO:0000313" key="2">
    <source>
        <dbReference type="Ensembl" id="ENSSRHP00000084234.1"/>
    </source>
</evidence>
<dbReference type="SUPFAM" id="SSF52949">
    <property type="entry name" value="Macro domain-like"/>
    <property type="match status" value="1"/>
</dbReference>
<dbReference type="Ensembl" id="ENSSRHT00000086509.1">
    <property type="protein sequence ID" value="ENSSRHP00000084234.1"/>
    <property type="gene ID" value="ENSSRHG00000041697.1"/>
</dbReference>
<dbReference type="CDD" id="cd02901">
    <property type="entry name" value="Macro_Poa1p-like"/>
    <property type="match status" value="1"/>
</dbReference>
<gene>
    <name evidence="2" type="primary">LOC107737626</name>
</gene>
<dbReference type="InterPro" id="IPR050892">
    <property type="entry name" value="ADP-ribose_metab_enzymes"/>
</dbReference>
<dbReference type="SMART" id="SM00506">
    <property type="entry name" value="A1pp"/>
    <property type="match status" value="1"/>
</dbReference>
<dbReference type="InterPro" id="IPR002589">
    <property type="entry name" value="Macro_dom"/>
</dbReference>
<dbReference type="AlphaFoldDB" id="A0A673M7Y2"/>
<sequence>ISKESEEQNRVDEGMLACRSGWRLLHKRGDLFTCPPTDALAHCISEDCRMGAGIAVQFKKTFGGVDELLAQKKQPGQCAALRISDRFVYYLVTKKKYNQKPTYDNLRKGLVSMREHCLANGVNSISMPRIGCGLDKLKWENVSSIITEVFQDTKISITVPTNATSGGCSL</sequence>
<evidence type="ECO:0000313" key="3">
    <source>
        <dbReference type="Proteomes" id="UP000472270"/>
    </source>
</evidence>
<dbReference type="InterPro" id="IPR043472">
    <property type="entry name" value="Macro_dom-like"/>
</dbReference>
<dbReference type="PANTHER" id="PTHR12521:SF0">
    <property type="entry name" value="ADP-RIBOSE GLYCOHYDROLASE OARD1"/>
    <property type="match status" value="1"/>
</dbReference>
<reference evidence="2" key="1">
    <citation type="submission" date="2025-08" db="UniProtKB">
        <authorList>
            <consortium name="Ensembl"/>
        </authorList>
    </citation>
    <scope>IDENTIFICATION</scope>
</reference>
<evidence type="ECO:0000259" key="1">
    <source>
        <dbReference type="PROSITE" id="PS51154"/>
    </source>
</evidence>
<proteinExistence type="predicted"/>
<dbReference type="GO" id="GO:0140291">
    <property type="term" value="P:peptidyl-glutamate ADP-deribosylation"/>
    <property type="evidence" value="ECO:0007669"/>
    <property type="project" value="TreeGrafter"/>
</dbReference>
<protein>
    <submittedName>
        <fullName evidence="2">O-acetyl-ADP-ribose deacetylase 1-like</fullName>
    </submittedName>
</protein>
<accession>A0A673M7Y2</accession>
<reference evidence="2" key="2">
    <citation type="submission" date="2025-09" db="UniProtKB">
        <authorList>
            <consortium name="Ensembl"/>
        </authorList>
    </citation>
    <scope>IDENTIFICATION</scope>
</reference>
<name>A0A673M7Y2_9TELE</name>
<dbReference type="PANTHER" id="PTHR12521">
    <property type="entry name" value="PROTEIN C6ORF130"/>
    <property type="match status" value="1"/>
</dbReference>
<dbReference type="PROSITE" id="PS51154">
    <property type="entry name" value="MACRO"/>
    <property type="match status" value="1"/>
</dbReference>
<organism evidence="2 3">
    <name type="scientific">Sinocyclocheilus rhinocerous</name>
    <dbReference type="NCBI Taxonomy" id="307959"/>
    <lineage>
        <taxon>Eukaryota</taxon>
        <taxon>Metazoa</taxon>
        <taxon>Chordata</taxon>
        <taxon>Craniata</taxon>
        <taxon>Vertebrata</taxon>
        <taxon>Euteleostomi</taxon>
        <taxon>Actinopterygii</taxon>
        <taxon>Neopterygii</taxon>
        <taxon>Teleostei</taxon>
        <taxon>Ostariophysi</taxon>
        <taxon>Cypriniformes</taxon>
        <taxon>Cyprinidae</taxon>
        <taxon>Cyprininae</taxon>
        <taxon>Sinocyclocheilus</taxon>
    </lineage>
</organism>